<comment type="caution">
    <text evidence="1">The sequence shown here is derived from an EMBL/GenBank/DDBJ whole genome shotgun (WGS) entry which is preliminary data.</text>
</comment>
<name>A0A5B1CDC5_9BACT</name>
<accession>A0A5B1CDC5</accession>
<gene>
    <name evidence="1" type="ORF">LF1_10980</name>
</gene>
<evidence type="ECO:0000313" key="2">
    <source>
        <dbReference type="Proteomes" id="UP000322699"/>
    </source>
</evidence>
<protein>
    <submittedName>
        <fullName evidence="1">Uncharacterized protein</fullName>
    </submittedName>
</protein>
<dbReference type="AlphaFoldDB" id="A0A5B1CDC5"/>
<proteinExistence type="predicted"/>
<organism evidence="1 2">
    <name type="scientific">Rubripirellula obstinata</name>
    <dbReference type="NCBI Taxonomy" id="406547"/>
    <lineage>
        <taxon>Bacteria</taxon>
        <taxon>Pseudomonadati</taxon>
        <taxon>Planctomycetota</taxon>
        <taxon>Planctomycetia</taxon>
        <taxon>Pirellulales</taxon>
        <taxon>Pirellulaceae</taxon>
        <taxon>Rubripirellula</taxon>
    </lineage>
</organism>
<dbReference type="Proteomes" id="UP000322699">
    <property type="component" value="Unassembled WGS sequence"/>
</dbReference>
<reference evidence="1 2" key="1">
    <citation type="submission" date="2019-08" db="EMBL/GenBank/DDBJ databases">
        <title>Deep-cultivation of Planctomycetes and their phenomic and genomic characterization uncovers novel biology.</title>
        <authorList>
            <person name="Wiegand S."/>
            <person name="Jogler M."/>
            <person name="Boedeker C."/>
            <person name="Pinto D."/>
            <person name="Vollmers J."/>
            <person name="Rivas-Marin E."/>
            <person name="Kohn T."/>
            <person name="Peeters S.H."/>
            <person name="Heuer A."/>
            <person name="Rast P."/>
            <person name="Oberbeckmann S."/>
            <person name="Bunk B."/>
            <person name="Jeske O."/>
            <person name="Meyerdierks A."/>
            <person name="Storesund J.E."/>
            <person name="Kallscheuer N."/>
            <person name="Luecker S."/>
            <person name="Lage O.M."/>
            <person name="Pohl T."/>
            <person name="Merkel B.J."/>
            <person name="Hornburger P."/>
            <person name="Mueller R.-W."/>
            <person name="Bruemmer F."/>
            <person name="Labrenz M."/>
            <person name="Spormann A.M."/>
            <person name="Op Den Camp H."/>
            <person name="Overmann J."/>
            <person name="Amann R."/>
            <person name="Jetten M.S.M."/>
            <person name="Mascher T."/>
            <person name="Medema M.H."/>
            <person name="Devos D.P."/>
            <person name="Kaster A.-K."/>
            <person name="Ovreas L."/>
            <person name="Rohde M."/>
            <person name="Galperin M.Y."/>
            <person name="Jogler C."/>
        </authorList>
    </citation>
    <scope>NUCLEOTIDE SEQUENCE [LARGE SCALE GENOMIC DNA]</scope>
    <source>
        <strain evidence="1 2">LF1</strain>
    </source>
</reference>
<keyword evidence="2" id="KW-1185">Reference proteome</keyword>
<sequence>MGQYFKPVNTDKKEFVCPWCIGGGAKLWEWAANRQGAVFTLLLRQSGCTGGGDYGGQEPQVVELKDGDNIADIIAKGVVREGMSMPIPNESIVGRWAGDRVALIGDYDDSGIYSIASEQYRNISEPLVEAWNQFLGDDQFSLQYQRCGTCAERHHQEIEERR</sequence>
<dbReference type="EMBL" id="VRLW01000001">
    <property type="protein sequence ID" value="KAA1258576.1"/>
    <property type="molecule type" value="Genomic_DNA"/>
</dbReference>
<evidence type="ECO:0000313" key="1">
    <source>
        <dbReference type="EMBL" id="KAA1258576.1"/>
    </source>
</evidence>